<protein>
    <submittedName>
        <fullName evidence="2">SseB family protein</fullName>
    </submittedName>
</protein>
<dbReference type="InterPro" id="IPR009839">
    <property type="entry name" value="SseB_N"/>
</dbReference>
<accession>A0A4Q9GMI1</accession>
<dbReference type="EMBL" id="SISG01000002">
    <property type="protein sequence ID" value="TBN55548.1"/>
    <property type="molecule type" value="Genomic_DNA"/>
</dbReference>
<evidence type="ECO:0000313" key="3">
    <source>
        <dbReference type="Proteomes" id="UP000294194"/>
    </source>
</evidence>
<feature type="domain" description="SseB protein N-terminal" evidence="1">
    <location>
        <begin position="18"/>
        <end position="124"/>
    </location>
</feature>
<gene>
    <name evidence="2" type="ORF">EYE40_15225</name>
</gene>
<dbReference type="RefSeq" id="WP_130983119.1">
    <property type="nucleotide sequence ID" value="NZ_SISG01000002.1"/>
</dbReference>
<keyword evidence="3" id="KW-1185">Reference proteome</keyword>
<comment type="caution">
    <text evidence="2">The sequence shown here is derived from an EMBL/GenBank/DDBJ whole genome shotgun (WGS) entry which is preliminary data.</text>
</comment>
<proteinExistence type="predicted"/>
<evidence type="ECO:0000259" key="1">
    <source>
        <dbReference type="Pfam" id="PF07179"/>
    </source>
</evidence>
<evidence type="ECO:0000313" key="2">
    <source>
        <dbReference type="EMBL" id="TBN55548.1"/>
    </source>
</evidence>
<name>A0A4Q9GMI1_9MICO</name>
<dbReference type="AlphaFoldDB" id="A0A4Q9GMI1"/>
<dbReference type="Pfam" id="PF07179">
    <property type="entry name" value="SseB"/>
    <property type="match status" value="1"/>
</dbReference>
<reference evidence="3" key="1">
    <citation type="submission" date="2019-02" db="EMBL/GenBank/DDBJ databases">
        <title>Glaciihabitans arcticus sp. nov., a psychrotolerant bacterium isolated from polar soil.</title>
        <authorList>
            <person name="Dahal R.H."/>
        </authorList>
    </citation>
    <scope>NUCLEOTIDE SEQUENCE [LARGE SCALE GENOMIC DNA]</scope>
    <source>
        <strain evidence="3">RP-3-7</strain>
    </source>
</reference>
<sequence>MSDAVTDGGASPFEDALLAGQRGEASSTDVLGAFLDAVVIVPSGPAYDETKGPFEPLIVSNGTDSFMVVFSTVKQVSKFGAPAGSTPYLASMPAIDVVKRLAPGAGIVVNPGSDVGFEILPTLLDSIRAAA</sequence>
<organism evidence="2 3">
    <name type="scientific">Glaciihabitans arcticus</name>
    <dbReference type="NCBI Taxonomy" id="2668039"/>
    <lineage>
        <taxon>Bacteria</taxon>
        <taxon>Bacillati</taxon>
        <taxon>Actinomycetota</taxon>
        <taxon>Actinomycetes</taxon>
        <taxon>Micrococcales</taxon>
        <taxon>Microbacteriaceae</taxon>
        <taxon>Glaciihabitans</taxon>
    </lineage>
</organism>
<dbReference type="Proteomes" id="UP000294194">
    <property type="component" value="Unassembled WGS sequence"/>
</dbReference>